<dbReference type="EMBL" id="VYZN01000001">
    <property type="protein sequence ID" value="KAE9544482.1"/>
    <property type="molecule type" value="Genomic_DNA"/>
</dbReference>
<evidence type="ECO:0000313" key="2">
    <source>
        <dbReference type="Proteomes" id="UP000475862"/>
    </source>
</evidence>
<gene>
    <name evidence="1" type="ORF">AGLY_000023</name>
</gene>
<comment type="caution">
    <text evidence="1">The sequence shown here is derived from an EMBL/GenBank/DDBJ whole genome shotgun (WGS) entry which is preliminary data.</text>
</comment>
<protein>
    <submittedName>
        <fullName evidence="1">Uncharacterized protein</fullName>
    </submittedName>
</protein>
<accession>A0A6G0U871</accession>
<dbReference type="AlphaFoldDB" id="A0A6G0U871"/>
<keyword evidence="2" id="KW-1185">Reference proteome</keyword>
<reference evidence="1 2" key="1">
    <citation type="submission" date="2019-08" db="EMBL/GenBank/DDBJ databases">
        <title>The genome of the soybean aphid Biotype 1, its phylome, world population structure and adaptation to the North American continent.</title>
        <authorList>
            <person name="Giordano R."/>
            <person name="Donthu R.K."/>
            <person name="Hernandez A.G."/>
            <person name="Wright C.L."/>
            <person name="Zimin A.V."/>
        </authorList>
    </citation>
    <scope>NUCLEOTIDE SEQUENCE [LARGE SCALE GENOMIC DNA]</scope>
    <source>
        <tissue evidence="1">Whole aphids</tissue>
    </source>
</reference>
<proteinExistence type="predicted"/>
<name>A0A6G0U871_APHGL</name>
<evidence type="ECO:0000313" key="1">
    <source>
        <dbReference type="EMBL" id="KAE9544482.1"/>
    </source>
</evidence>
<dbReference type="Proteomes" id="UP000475862">
    <property type="component" value="Unassembled WGS sequence"/>
</dbReference>
<sequence>MDEKHHIQDVDKMFQTLLHIELYLFLILPAEQFIDPVNLKTRGFLTHPNKNLYMILKMIEMCFFLKNTQSHQMYLKIHMKNSLPSSIMALSYVLHEPIIFTDFTVLLSENRQCSFNIQTKNFINGNGLSSRAGQKRYFFPYICIHDLYYDQTSTLLTLETLEDKVWYYRI</sequence>
<organism evidence="1 2">
    <name type="scientific">Aphis glycines</name>
    <name type="common">Soybean aphid</name>
    <dbReference type="NCBI Taxonomy" id="307491"/>
    <lineage>
        <taxon>Eukaryota</taxon>
        <taxon>Metazoa</taxon>
        <taxon>Ecdysozoa</taxon>
        <taxon>Arthropoda</taxon>
        <taxon>Hexapoda</taxon>
        <taxon>Insecta</taxon>
        <taxon>Pterygota</taxon>
        <taxon>Neoptera</taxon>
        <taxon>Paraneoptera</taxon>
        <taxon>Hemiptera</taxon>
        <taxon>Sternorrhyncha</taxon>
        <taxon>Aphidomorpha</taxon>
        <taxon>Aphidoidea</taxon>
        <taxon>Aphididae</taxon>
        <taxon>Aphidini</taxon>
        <taxon>Aphis</taxon>
        <taxon>Aphis</taxon>
    </lineage>
</organism>